<dbReference type="PaxDb" id="39947-A0A0P0WNE4"/>
<feature type="non-terminal residue" evidence="2">
    <location>
        <position position="150"/>
    </location>
</feature>
<dbReference type="Proteomes" id="UP000059680">
    <property type="component" value="Chromosome 5"/>
</dbReference>
<reference evidence="2 3" key="3">
    <citation type="journal article" date="2013" name="Rice">
        <title>Improvement of the Oryza sativa Nipponbare reference genome using next generation sequence and optical map data.</title>
        <authorList>
            <person name="Kawahara Y."/>
            <person name="de la Bastide M."/>
            <person name="Hamilton J.P."/>
            <person name="Kanamori H."/>
            <person name="McCombie W.R."/>
            <person name="Ouyang S."/>
            <person name="Schwartz D.C."/>
            <person name="Tanaka T."/>
            <person name="Wu J."/>
            <person name="Zhou S."/>
            <person name="Childs K.L."/>
            <person name="Davidson R.M."/>
            <person name="Lin H."/>
            <person name="Quesada-Ocampo L."/>
            <person name="Vaillancourt B."/>
            <person name="Sakai H."/>
            <person name="Lee S.S."/>
            <person name="Kim J."/>
            <person name="Numa H."/>
            <person name="Itoh T."/>
            <person name="Buell C.R."/>
            <person name="Matsumoto T."/>
        </authorList>
    </citation>
    <scope>NUCLEOTIDE SEQUENCE [LARGE SCALE GENOMIC DNA]</scope>
    <source>
        <strain evidence="3">cv. Nipponbare</strain>
    </source>
</reference>
<name>A0A0P0WNE4_ORYSJ</name>
<sequence>MHPVLAHPRDLTPQIKERAPLSNTARRAFAGFGHRLMCAICFLRARMHTWEQPWPSKTPKKWCLPEEVEPRRKSGLMDTASSISRRRPNTEVTPYLGHHLDPNSAPADGRHGPAVAAPAPARAPATLCRLPQRATPASASSCGGSREPAA</sequence>
<evidence type="ECO:0000313" key="3">
    <source>
        <dbReference type="Proteomes" id="UP000059680"/>
    </source>
</evidence>
<evidence type="ECO:0000313" key="2">
    <source>
        <dbReference type="EMBL" id="BAS94376.1"/>
    </source>
</evidence>
<dbReference type="InParanoid" id="A0A0P0WNE4"/>
<reference evidence="2 3" key="2">
    <citation type="journal article" date="2013" name="Plant Cell Physiol.">
        <title>Rice Annotation Project Database (RAP-DB): an integrative and interactive database for rice genomics.</title>
        <authorList>
            <person name="Sakai H."/>
            <person name="Lee S.S."/>
            <person name="Tanaka T."/>
            <person name="Numa H."/>
            <person name="Kim J."/>
            <person name="Kawahara Y."/>
            <person name="Wakimoto H."/>
            <person name="Yang C.C."/>
            <person name="Iwamoto M."/>
            <person name="Abe T."/>
            <person name="Yamada Y."/>
            <person name="Muto A."/>
            <person name="Inokuchi H."/>
            <person name="Ikemura T."/>
            <person name="Matsumoto T."/>
            <person name="Sasaki T."/>
            <person name="Itoh T."/>
        </authorList>
    </citation>
    <scope>NUCLEOTIDE SEQUENCE [LARGE SCALE GENOMIC DNA]</scope>
    <source>
        <strain evidence="3">cv. Nipponbare</strain>
    </source>
</reference>
<reference evidence="3" key="1">
    <citation type="journal article" date="2005" name="Nature">
        <title>The map-based sequence of the rice genome.</title>
        <authorList>
            <consortium name="International rice genome sequencing project (IRGSP)"/>
            <person name="Matsumoto T."/>
            <person name="Wu J."/>
            <person name="Kanamori H."/>
            <person name="Katayose Y."/>
            <person name="Fujisawa M."/>
            <person name="Namiki N."/>
            <person name="Mizuno H."/>
            <person name="Yamamoto K."/>
            <person name="Antonio B.A."/>
            <person name="Baba T."/>
            <person name="Sakata K."/>
            <person name="Nagamura Y."/>
            <person name="Aoki H."/>
            <person name="Arikawa K."/>
            <person name="Arita K."/>
            <person name="Bito T."/>
            <person name="Chiden Y."/>
            <person name="Fujitsuka N."/>
            <person name="Fukunaka R."/>
            <person name="Hamada M."/>
            <person name="Harada C."/>
            <person name="Hayashi A."/>
            <person name="Hijishita S."/>
            <person name="Honda M."/>
            <person name="Hosokawa S."/>
            <person name="Ichikawa Y."/>
            <person name="Idonuma A."/>
            <person name="Iijima M."/>
            <person name="Ikeda M."/>
            <person name="Ikeno M."/>
            <person name="Ito K."/>
            <person name="Ito S."/>
            <person name="Ito T."/>
            <person name="Ito Y."/>
            <person name="Ito Y."/>
            <person name="Iwabuchi A."/>
            <person name="Kamiya K."/>
            <person name="Karasawa W."/>
            <person name="Kurita K."/>
            <person name="Katagiri S."/>
            <person name="Kikuta A."/>
            <person name="Kobayashi H."/>
            <person name="Kobayashi N."/>
            <person name="Machita K."/>
            <person name="Maehara T."/>
            <person name="Masukawa M."/>
            <person name="Mizubayashi T."/>
            <person name="Mukai Y."/>
            <person name="Nagasaki H."/>
            <person name="Nagata Y."/>
            <person name="Naito S."/>
            <person name="Nakashima M."/>
            <person name="Nakama Y."/>
            <person name="Nakamichi Y."/>
            <person name="Nakamura M."/>
            <person name="Meguro A."/>
            <person name="Negishi M."/>
            <person name="Ohta I."/>
            <person name="Ohta T."/>
            <person name="Okamoto M."/>
            <person name="Ono N."/>
            <person name="Saji S."/>
            <person name="Sakaguchi M."/>
            <person name="Sakai K."/>
            <person name="Shibata M."/>
            <person name="Shimokawa T."/>
            <person name="Song J."/>
            <person name="Takazaki Y."/>
            <person name="Terasawa K."/>
            <person name="Tsugane M."/>
            <person name="Tsuji K."/>
            <person name="Ueda S."/>
            <person name="Waki K."/>
            <person name="Yamagata H."/>
            <person name="Yamamoto M."/>
            <person name="Yamamoto S."/>
            <person name="Yamane H."/>
            <person name="Yoshiki S."/>
            <person name="Yoshihara R."/>
            <person name="Yukawa K."/>
            <person name="Zhong H."/>
            <person name="Yano M."/>
            <person name="Yuan Q."/>
            <person name="Ouyang S."/>
            <person name="Liu J."/>
            <person name="Jones K.M."/>
            <person name="Gansberger K."/>
            <person name="Moffat K."/>
            <person name="Hill J."/>
            <person name="Bera J."/>
            <person name="Fadrosh D."/>
            <person name="Jin S."/>
            <person name="Johri S."/>
            <person name="Kim M."/>
            <person name="Overton L."/>
            <person name="Reardon M."/>
            <person name="Tsitrin T."/>
            <person name="Vuong H."/>
            <person name="Weaver B."/>
            <person name="Ciecko A."/>
            <person name="Tallon L."/>
            <person name="Jackson J."/>
            <person name="Pai G."/>
            <person name="Aken S.V."/>
            <person name="Utterback T."/>
            <person name="Reidmuller S."/>
            <person name="Feldblyum T."/>
            <person name="Hsiao J."/>
            <person name="Zismann V."/>
            <person name="Iobst S."/>
            <person name="de Vazeille A.R."/>
            <person name="Buell C.R."/>
            <person name="Ying K."/>
            <person name="Li Y."/>
            <person name="Lu T."/>
            <person name="Huang Y."/>
            <person name="Zhao Q."/>
            <person name="Feng Q."/>
            <person name="Zhang L."/>
            <person name="Zhu J."/>
            <person name="Weng Q."/>
            <person name="Mu J."/>
            <person name="Lu Y."/>
            <person name="Fan D."/>
            <person name="Liu Y."/>
            <person name="Guan J."/>
            <person name="Zhang Y."/>
            <person name="Yu S."/>
            <person name="Liu X."/>
            <person name="Zhang Y."/>
            <person name="Hong G."/>
            <person name="Han B."/>
            <person name="Choisne N."/>
            <person name="Demange N."/>
            <person name="Orjeda G."/>
            <person name="Samain S."/>
            <person name="Cattolico L."/>
            <person name="Pelletier E."/>
            <person name="Couloux A."/>
            <person name="Segurens B."/>
            <person name="Wincker P."/>
            <person name="D'Hont A."/>
            <person name="Scarpelli C."/>
            <person name="Weissenbach J."/>
            <person name="Salanoubat M."/>
            <person name="Quetier F."/>
            <person name="Yu Y."/>
            <person name="Kim H.R."/>
            <person name="Rambo T."/>
            <person name="Currie J."/>
            <person name="Collura K."/>
            <person name="Luo M."/>
            <person name="Yang T."/>
            <person name="Ammiraju J.S.S."/>
            <person name="Engler F."/>
            <person name="Soderlund C."/>
            <person name="Wing R.A."/>
            <person name="Palmer L.E."/>
            <person name="de la Bastide M."/>
            <person name="Spiegel L."/>
            <person name="Nascimento L."/>
            <person name="Zutavern T."/>
            <person name="O'Shaughnessy A."/>
            <person name="Dike S."/>
            <person name="Dedhia N."/>
            <person name="Preston R."/>
            <person name="Balija V."/>
            <person name="McCombie W.R."/>
            <person name="Chow T."/>
            <person name="Chen H."/>
            <person name="Chung M."/>
            <person name="Chen C."/>
            <person name="Shaw J."/>
            <person name="Wu H."/>
            <person name="Hsiao K."/>
            <person name="Chao Y."/>
            <person name="Chu M."/>
            <person name="Cheng C."/>
            <person name="Hour A."/>
            <person name="Lee P."/>
            <person name="Lin S."/>
            <person name="Lin Y."/>
            <person name="Liou J."/>
            <person name="Liu S."/>
            <person name="Hsing Y."/>
            <person name="Raghuvanshi S."/>
            <person name="Mohanty A."/>
            <person name="Bharti A.K."/>
            <person name="Gaur A."/>
            <person name="Gupta V."/>
            <person name="Kumar D."/>
            <person name="Ravi V."/>
            <person name="Vij S."/>
            <person name="Kapur A."/>
            <person name="Khurana P."/>
            <person name="Khurana P."/>
            <person name="Khurana J.P."/>
            <person name="Tyagi A.K."/>
            <person name="Gaikwad K."/>
            <person name="Singh A."/>
            <person name="Dalal V."/>
            <person name="Srivastava S."/>
            <person name="Dixit A."/>
            <person name="Pal A.K."/>
            <person name="Ghazi I.A."/>
            <person name="Yadav M."/>
            <person name="Pandit A."/>
            <person name="Bhargava A."/>
            <person name="Sureshbabu K."/>
            <person name="Batra K."/>
            <person name="Sharma T.R."/>
            <person name="Mohapatra T."/>
            <person name="Singh N.K."/>
            <person name="Messing J."/>
            <person name="Nelson A.B."/>
            <person name="Fuks G."/>
            <person name="Kavchok S."/>
            <person name="Keizer G."/>
            <person name="Linton E."/>
            <person name="Llaca V."/>
            <person name="Song R."/>
            <person name="Tanyolac B."/>
            <person name="Young S."/>
            <person name="Ho-Il K."/>
            <person name="Hahn J.H."/>
            <person name="Sangsakoo G."/>
            <person name="Vanavichit A."/>
            <person name="de Mattos Luiz.A.T."/>
            <person name="Zimmer P.D."/>
            <person name="Malone G."/>
            <person name="Dellagostin O."/>
            <person name="de Oliveira A.C."/>
            <person name="Bevan M."/>
            <person name="Bancroft I."/>
            <person name="Minx P."/>
            <person name="Cordum H."/>
            <person name="Wilson R."/>
            <person name="Cheng Z."/>
            <person name="Jin W."/>
            <person name="Jiang J."/>
            <person name="Leong S.A."/>
            <person name="Iwama H."/>
            <person name="Gojobori T."/>
            <person name="Itoh T."/>
            <person name="Niimura Y."/>
            <person name="Fujii Y."/>
            <person name="Habara T."/>
            <person name="Sakai H."/>
            <person name="Sato Y."/>
            <person name="Wilson G."/>
            <person name="Kumar K."/>
            <person name="McCouch S."/>
            <person name="Juretic N."/>
            <person name="Hoen D."/>
            <person name="Wright S."/>
            <person name="Bruskiewich R."/>
            <person name="Bureau T."/>
            <person name="Miyao A."/>
            <person name="Hirochika H."/>
            <person name="Nishikawa T."/>
            <person name="Kadowaki K."/>
            <person name="Sugiura M."/>
            <person name="Burr B."/>
            <person name="Sasaki T."/>
        </authorList>
    </citation>
    <scope>NUCLEOTIDE SEQUENCE [LARGE SCALE GENOMIC DNA]</scope>
    <source>
        <strain evidence="3">cv. Nipponbare</strain>
    </source>
</reference>
<gene>
    <name evidence="2" type="ordered locus">Os05g0457300</name>
    <name evidence="2" type="ORF">OSNPB_050457300</name>
</gene>
<feature type="compositionally biased region" description="Low complexity" evidence="1">
    <location>
        <begin position="113"/>
        <end position="125"/>
    </location>
</feature>
<feature type="region of interest" description="Disordered" evidence="1">
    <location>
        <begin position="69"/>
        <end position="150"/>
    </location>
</feature>
<evidence type="ECO:0000256" key="1">
    <source>
        <dbReference type="SAM" id="MobiDB-lite"/>
    </source>
</evidence>
<proteinExistence type="predicted"/>
<dbReference type="AlphaFoldDB" id="A0A0P0WNE4"/>
<protein>
    <submittedName>
        <fullName evidence="2">Os05g0457300 protein</fullName>
    </submittedName>
</protein>
<dbReference type="EMBL" id="AP014961">
    <property type="protein sequence ID" value="BAS94376.1"/>
    <property type="molecule type" value="Genomic_DNA"/>
</dbReference>
<accession>A0A0P0WNE4</accession>
<keyword evidence="3" id="KW-1185">Reference proteome</keyword>
<organism evidence="2 3">
    <name type="scientific">Oryza sativa subsp. japonica</name>
    <name type="common">Rice</name>
    <dbReference type="NCBI Taxonomy" id="39947"/>
    <lineage>
        <taxon>Eukaryota</taxon>
        <taxon>Viridiplantae</taxon>
        <taxon>Streptophyta</taxon>
        <taxon>Embryophyta</taxon>
        <taxon>Tracheophyta</taxon>
        <taxon>Spermatophyta</taxon>
        <taxon>Magnoliopsida</taxon>
        <taxon>Liliopsida</taxon>
        <taxon>Poales</taxon>
        <taxon>Poaceae</taxon>
        <taxon>BOP clade</taxon>
        <taxon>Oryzoideae</taxon>
        <taxon>Oryzeae</taxon>
        <taxon>Oryzinae</taxon>
        <taxon>Oryza</taxon>
        <taxon>Oryza sativa</taxon>
    </lineage>
</organism>